<dbReference type="Pfam" id="PF06676">
    <property type="entry name" value="DUF1178"/>
    <property type="match status" value="1"/>
</dbReference>
<organism evidence="1 2">
    <name type="scientific">Desulfoluna spongiiphila</name>
    <dbReference type="NCBI Taxonomy" id="419481"/>
    <lineage>
        <taxon>Bacteria</taxon>
        <taxon>Pseudomonadati</taxon>
        <taxon>Thermodesulfobacteriota</taxon>
        <taxon>Desulfobacteria</taxon>
        <taxon>Desulfobacterales</taxon>
        <taxon>Desulfolunaceae</taxon>
        <taxon>Desulfoluna</taxon>
    </lineage>
</organism>
<dbReference type="Proteomes" id="UP000198870">
    <property type="component" value="Unassembled WGS sequence"/>
</dbReference>
<reference evidence="1 2" key="1">
    <citation type="submission" date="2016-10" db="EMBL/GenBank/DDBJ databases">
        <authorList>
            <person name="de Groot N.N."/>
        </authorList>
    </citation>
    <scope>NUCLEOTIDE SEQUENCE [LARGE SCALE GENOMIC DNA]</scope>
    <source>
        <strain evidence="1 2">AA1</strain>
    </source>
</reference>
<proteinExistence type="predicted"/>
<dbReference type="EMBL" id="FMUX01000003">
    <property type="protein sequence ID" value="SCY07569.1"/>
    <property type="molecule type" value="Genomic_DNA"/>
</dbReference>
<protein>
    <submittedName>
        <fullName evidence="1">Uncharacterized protein</fullName>
    </submittedName>
</protein>
<sequence>MIAFDLQCANGHTFEGWFDDKTAFDDQQKQGLVTCPFCDNSSVFIVPSTFAIPKAVTTPAGPRQSSGLAVGDVSAKIVEFMEQNFDDVGANFAKEALKIHYGVSEPRNIRGVSSPEEEKVLEKEGVPLFKVPLPSKKGTEDA</sequence>
<dbReference type="InterPro" id="IPR009562">
    <property type="entry name" value="DUF1178"/>
</dbReference>
<evidence type="ECO:0000313" key="1">
    <source>
        <dbReference type="EMBL" id="SCY07569.1"/>
    </source>
</evidence>
<dbReference type="OrthoDB" id="5295943at2"/>
<dbReference type="RefSeq" id="WP_092209577.1">
    <property type="nucleotide sequence ID" value="NZ_FMUX01000003.1"/>
</dbReference>
<gene>
    <name evidence="1" type="ORF">SAMN05216233_103295</name>
</gene>
<evidence type="ECO:0000313" key="2">
    <source>
        <dbReference type="Proteomes" id="UP000198870"/>
    </source>
</evidence>
<name>A0A1G5CYD8_9BACT</name>
<accession>A0A1G5CYD8</accession>
<keyword evidence="2" id="KW-1185">Reference proteome</keyword>
<dbReference type="AlphaFoldDB" id="A0A1G5CYD8"/>
<dbReference type="STRING" id="419481.SAMN05216233_103295"/>